<dbReference type="VEuPathDB" id="FungiDB:FOC4_g10002835"/>
<dbReference type="VEuPathDB" id="FungiDB:HZS61_015864"/>
<organism evidence="1 2">
    <name type="scientific">Fusarium oxysporum</name>
    <name type="common">Fusarium vascular wilt</name>
    <dbReference type="NCBI Taxonomy" id="5507"/>
    <lineage>
        <taxon>Eukaryota</taxon>
        <taxon>Fungi</taxon>
        <taxon>Dikarya</taxon>
        <taxon>Ascomycota</taxon>
        <taxon>Pezizomycotina</taxon>
        <taxon>Sordariomycetes</taxon>
        <taxon>Hypocreomycetidae</taxon>
        <taxon>Hypocreales</taxon>
        <taxon>Nectriaceae</taxon>
        <taxon>Fusarium</taxon>
        <taxon>Fusarium oxysporum species complex</taxon>
    </lineage>
</organism>
<dbReference type="VEuPathDB" id="FungiDB:FOZG_08157"/>
<dbReference type="VEuPathDB" id="FungiDB:FOC1_g10006094"/>
<evidence type="ECO:0000313" key="2">
    <source>
        <dbReference type="Proteomes" id="UP000219369"/>
    </source>
</evidence>
<gene>
    <name evidence="1" type="ORF">FRV6_11508</name>
</gene>
<dbReference type="VEuPathDB" id="FungiDB:FOIG_12530"/>
<dbReference type="VEuPathDB" id="FungiDB:FOXG_15722"/>
<proteinExistence type="predicted"/>
<dbReference type="OrthoDB" id="3231004at2759"/>
<dbReference type="AlphaFoldDB" id="A0A2H3TNV2"/>
<protein>
    <submittedName>
        <fullName evidence="1">Uncharacterized protein</fullName>
    </submittedName>
</protein>
<accession>A0A2H3TNV2</accession>
<dbReference type="VEuPathDB" id="FungiDB:FOMG_15548"/>
<reference evidence="2" key="1">
    <citation type="submission" date="2016-09" db="EMBL/GenBank/DDBJ databases">
        <authorList>
            <person name="Guldener U."/>
        </authorList>
    </citation>
    <scope>NUCLEOTIDE SEQUENCE [LARGE SCALE GENOMIC DNA]</scope>
    <source>
        <strain evidence="2">V64-1</strain>
    </source>
</reference>
<dbReference type="EMBL" id="FMJY01000006">
    <property type="protein sequence ID" value="SCO87381.1"/>
    <property type="molecule type" value="Genomic_DNA"/>
</dbReference>
<dbReference type="Proteomes" id="UP000219369">
    <property type="component" value="Unassembled WGS sequence"/>
</dbReference>
<evidence type="ECO:0000313" key="1">
    <source>
        <dbReference type="EMBL" id="SCO87381.1"/>
    </source>
</evidence>
<sequence length="153" mass="16828">MPLLLARYDDAMRQGMGFNSYTQTMCIESAVEATDENMITSQTLPPKITYLSKLFEWVSEVVHTMDISRAATIKTSRMEVHGHINVLNDAKINDAHVSLMVSVRVMSRITNLKGSAKSFPIDGIEAGSPRFNETFGDSYISGMYSLDAPSAAA</sequence>
<name>A0A2H3TNV2_FUSOX</name>